<dbReference type="EMBL" id="CP106737">
    <property type="protein sequence ID" value="UXX81517.1"/>
    <property type="molecule type" value="Genomic_DNA"/>
</dbReference>
<dbReference type="SUPFAM" id="SSF53850">
    <property type="entry name" value="Periplasmic binding protein-like II"/>
    <property type="match status" value="1"/>
</dbReference>
<keyword evidence="4" id="KW-0732">Signal</keyword>
<comment type="similarity">
    <text evidence="2">Belongs to the bacterial solute-binding protein 5 family.</text>
</comment>
<proteinExistence type="inferred from homology"/>
<comment type="subcellular location">
    <subcellularLocation>
        <location evidence="1">Periplasm</location>
    </subcellularLocation>
</comment>
<dbReference type="PANTHER" id="PTHR30290:SF10">
    <property type="entry name" value="PERIPLASMIC OLIGOPEPTIDE-BINDING PROTEIN-RELATED"/>
    <property type="match status" value="1"/>
</dbReference>
<dbReference type="PIRSF" id="PIRSF002741">
    <property type="entry name" value="MppA"/>
    <property type="match status" value="1"/>
</dbReference>
<dbReference type="InterPro" id="IPR039424">
    <property type="entry name" value="SBP_5"/>
</dbReference>
<dbReference type="CDD" id="cd08503">
    <property type="entry name" value="PBP2_NikA_DppA_OppA_like_17"/>
    <property type="match status" value="1"/>
</dbReference>
<dbReference type="PANTHER" id="PTHR30290">
    <property type="entry name" value="PERIPLASMIC BINDING COMPONENT OF ABC TRANSPORTER"/>
    <property type="match status" value="1"/>
</dbReference>
<name>A0ABY6D5U7_9RHOB</name>
<evidence type="ECO:0000313" key="6">
    <source>
        <dbReference type="EMBL" id="UXX81517.1"/>
    </source>
</evidence>
<dbReference type="Gene3D" id="3.40.190.10">
    <property type="entry name" value="Periplasmic binding protein-like II"/>
    <property type="match status" value="1"/>
</dbReference>
<dbReference type="InterPro" id="IPR030678">
    <property type="entry name" value="Peptide/Ni-bd"/>
</dbReference>
<dbReference type="RefSeq" id="WP_263046714.1">
    <property type="nucleotide sequence ID" value="NZ_CP106737.1"/>
</dbReference>
<protein>
    <submittedName>
        <fullName evidence="6">ABC transporter substrate-binding protein</fullName>
    </submittedName>
</protein>
<dbReference type="InterPro" id="IPR000914">
    <property type="entry name" value="SBP_5_dom"/>
</dbReference>
<accession>A0ABY6D5U7</accession>
<geneLocation type="plasmid" evidence="6 7">
    <name>unnamed2</name>
</geneLocation>
<evidence type="ECO:0000256" key="1">
    <source>
        <dbReference type="ARBA" id="ARBA00004418"/>
    </source>
</evidence>
<dbReference type="Gene3D" id="3.90.76.10">
    <property type="entry name" value="Dipeptide-binding Protein, Domain 1"/>
    <property type="match status" value="1"/>
</dbReference>
<dbReference type="PROSITE" id="PS51318">
    <property type="entry name" value="TAT"/>
    <property type="match status" value="1"/>
</dbReference>
<keyword evidence="3" id="KW-0813">Transport</keyword>
<dbReference type="Proteomes" id="UP001064087">
    <property type="component" value="Plasmid unnamed2"/>
</dbReference>
<keyword evidence="6" id="KW-0614">Plasmid</keyword>
<sequence length="527" mass="57853">MTRDRKSHTGMPRRGFLQGLGGGAMTGLLGGIGASPAFSREGPQRGGTLRFGLAGANTTDSLDPGLAWDDFMMLLTYGGLRNGLVELDENANPTGELAESWDASSDARVWTFKLRKGVEFHNGRTMTVNDVIASINHHRGPESTSLAKSIFQQIEEVRADGDALRITLAEGNVDLPVLLSDYHVGIMPTNDDGTVDWQSGLGTGGYVLKHFEAGVSAEATRFQNYWKEGRAHADEVHLLAINDVTARQNALLTGQIDAMNRVDLKTLSLFQRKAGVRIMEVEGYQHATMPMLTNVQPFDNLDLRKALKYAINREQWVETLLRGHGSVGNDHPIPASQKFANSELEQRLYDPDKAKFHLKAAGFDTISLDISAADAAFAGAVDGAVLFRESAAVAGIDINVVREPNDGYWSNVWSKKPFCMCYWTGRPTPDAIFSLIYAEGASFGDTNWQNGRFNELLVTARTEFDESLRKNMYAEMQAVLHEDGGTVVPMFMNYVLGLSDGVGTPEAVNRDLPMDGMKAIERWWVTA</sequence>
<evidence type="ECO:0000313" key="7">
    <source>
        <dbReference type="Proteomes" id="UP001064087"/>
    </source>
</evidence>
<dbReference type="Gene3D" id="3.10.105.10">
    <property type="entry name" value="Dipeptide-binding Protein, Domain 3"/>
    <property type="match status" value="1"/>
</dbReference>
<evidence type="ECO:0000259" key="5">
    <source>
        <dbReference type="Pfam" id="PF00496"/>
    </source>
</evidence>
<dbReference type="Pfam" id="PF00496">
    <property type="entry name" value="SBP_bac_5"/>
    <property type="match status" value="1"/>
</dbReference>
<gene>
    <name evidence="6" type="ORF">N7U68_00175</name>
</gene>
<organism evidence="6 7">
    <name type="scientific">Roseovarius pelagicus</name>
    <dbReference type="NCBI Taxonomy" id="2980108"/>
    <lineage>
        <taxon>Bacteria</taxon>
        <taxon>Pseudomonadati</taxon>
        <taxon>Pseudomonadota</taxon>
        <taxon>Alphaproteobacteria</taxon>
        <taxon>Rhodobacterales</taxon>
        <taxon>Roseobacteraceae</taxon>
        <taxon>Roseovarius</taxon>
    </lineage>
</organism>
<reference evidence="6" key="1">
    <citation type="submission" date="2022-10" db="EMBL/GenBank/DDBJ databases">
        <title>Roseovarius pelagicus sp. nov., isolated from Arctic seawater.</title>
        <authorList>
            <person name="Hong Y.W."/>
            <person name="Hwang C.Y."/>
        </authorList>
    </citation>
    <scope>NUCLEOTIDE SEQUENCE</scope>
    <source>
        <strain evidence="6">HL-MP18</strain>
        <plasmid evidence="6">unnamed2</plasmid>
    </source>
</reference>
<keyword evidence="7" id="KW-1185">Reference proteome</keyword>
<evidence type="ECO:0000256" key="2">
    <source>
        <dbReference type="ARBA" id="ARBA00005695"/>
    </source>
</evidence>
<feature type="domain" description="Solute-binding protein family 5" evidence="5">
    <location>
        <begin position="93"/>
        <end position="438"/>
    </location>
</feature>
<dbReference type="InterPro" id="IPR006311">
    <property type="entry name" value="TAT_signal"/>
</dbReference>
<evidence type="ECO:0000256" key="4">
    <source>
        <dbReference type="ARBA" id="ARBA00022729"/>
    </source>
</evidence>
<evidence type="ECO:0000256" key="3">
    <source>
        <dbReference type="ARBA" id="ARBA00022448"/>
    </source>
</evidence>